<name>A0AAD5PQT8_9CRUS</name>
<evidence type="ECO:0000313" key="1">
    <source>
        <dbReference type="EMBL" id="KAI9553514.1"/>
    </source>
</evidence>
<dbReference type="Pfam" id="PF16045">
    <property type="entry name" value="LisH_2"/>
    <property type="match status" value="1"/>
</dbReference>
<reference evidence="1 2" key="1">
    <citation type="submission" date="2022-05" db="EMBL/GenBank/DDBJ databases">
        <title>A multi-omics perspective on studying reproductive biology in Daphnia sinensis.</title>
        <authorList>
            <person name="Jia J."/>
        </authorList>
    </citation>
    <scope>NUCLEOTIDE SEQUENCE [LARGE SCALE GENOMIC DNA]</scope>
    <source>
        <strain evidence="1 2">WSL</strain>
    </source>
</reference>
<protein>
    <recommendedName>
        <fullName evidence="3">LisH domain-containing protein</fullName>
    </recommendedName>
</protein>
<sequence>MSDQPFKGDRHMPRDKLKLILFDWLKEKGILGELQAFLRMKMVEKLQQTQLASASKQAQLSAKDNAVNMMVYEYLKHHNMFYTASVFASECSSVQLTNLDSAPAWGDILKTLGLSNYDYMTPNSSRYEKACLLNHVLDNLGKMHNKKHESKSCQCNIGNNTRKLLLNAQSQTSDAAQKTTNTQLIQTGPCVRPAETQTEESLTAMQRVSVDVSEEILELQKKLAKSQSALELCQLKLQHSEEKIEYLTSSKNECVVQEDGTTLKLPPAHQNKRNRTVCQKRIQEACRFLNHLDGRLEFLDKKYQKAIRQTPDQNSLALT</sequence>
<comment type="caution">
    <text evidence="1">The sequence shown here is derived from an EMBL/GenBank/DDBJ whole genome shotgun (WGS) entry which is preliminary data.</text>
</comment>
<evidence type="ECO:0000313" key="2">
    <source>
        <dbReference type="Proteomes" id="UP000820818"/>
    </source>
</evidence>
<dbReference type="Proteomes" id="UP000820818">
    <property type="component" value="Linkage Group LG9"/>
</dbReference>
<dbReference type="InterPro" id="IPR006594">
    <property type="entry name" value="LisH"/>
</dbReference>
<dbReference type="EMBL" id="WJBH02000009">
    <property type="protein sequence ID" value="KAI9553514.1"/>
    <property type="molecule type" value="Genomic_DNA"/>
</dbReference>
<dbReference type="SMART" id="SM00667">
    <property type="entry name" value="LisH"/>
    <property type="match status" value="1"/>
</dbReference>
<organism evidence="1 2">
    <name type="scientific">Daphnia sinensis</name>
    <dbReference type="NCBI Taxonomy" id="1820382"/>
    <lineage>
        <taxon>Eukaryota</taxon>
        <taxon>Metazoa</taxon>
        <taxon>Ecdysozoa</taxon>
        <taxon>Arthropoda</taxon>
        <taxon>Crustacea</taxon>
        <taxon>Branchiopoda</taxon>
        <taxon>Diplostraca</taxon>
        <taxon>Cladocera</taxon>
        <taxon>Anomopoda</taxon>
        <taxon>Daphniidae</taxon>
        <taxon>Daphnia</taxon>
        <taxon>Daphnia similis group</taxon>
    </lineage>
</organism>
<accession>A0AAD5PQT8</accession>
<dbReference type="AlphaFoldDB" id="A0AAD5PQT8"/>
<gene>
    <name evidence="1" type="ORF">GHT06_021432</name>
</gene>
<proteinExistence type="predicted"/>
<keyword evidence="2" id="KW-1185">Reference proteome</keyword>
<evidence type="ECO:0008006" key="3">
    <source>
        <dbReference type="Google" id="ProtNLM"/>
    </source>
</evidence>
<dbReference type="PROSITE" id="PS50896">
    <property type="entry name" value="LISH"/>
    <property type="match status" value="1"/>
</dbReference>